<name>A0AA38J3I7_9CUCU</name>
<evidence type="ECO:0000313" key="3">
    <source>
        <dbReference type="Proteomes" id="UP001168821"/>
    </source>
</evidence>
<feature type="region of interest" description="Disordered" evidence="1">
    <location>
        <begin position="1"/>
        <end position="44"/>
    </location>
</feature>
<accession>A0AA38J3I7</accession>
<reference evidence="2" key="1">
    <citation type="journal article" date="2023" name="G3 (Bethesda)">
        <title>Whole genome assemblies of Zophobas morio and Tenebrio molitor.</title>
        <authorList>
            <person name="Kaur S."/>
            <person name="Stinson S.A."/>
            <person name="diCenzo G.C."/>
        </authorList>
    </citation>
    <scope>NUCLEOTIDE SEQUENCE</scope>
    <source>
        <strain evidence="2">QUZm001</strain>
    </source>
</reference>
<evidence type="ECO:0000256" key="1">
    <source>
        <dbReference type="SAM" id="MobiDB-lite"/>
    </source>
</evidence>
<keyword evidence="3" id="KW-1185">Reference proteome</keyword>
<comment type="caution">
    <text evidence="2">The sequence shown here is derived from an EMBL/GenBank/DDBJ whole genome shotgun (WGS) entry which is preliminary data.</text>
</comment>
<dbReference type="Proteomes" id="UP001168821">
    <property type="component" value="Unassembled WGS sequence"/>
</dbReference>
<sequence>MYGNHNLLSVTAAGEEPGSGCRESKPRSGDGDLREGPRGCLNGNHRREQFELSRQWEKSSQIDSSRVGIFLYIIVVELVV</sequence>
<gene>
    <name evidence="2" type="ORF">Zmor_001407</name>
</gene>
<protein>
    <submittedName>
        <fullName evidence="2">Uncharacterized protein</fullName>
    </submittedName>
</protein>
<organism evidence="2 3">
    <name type="scientific">Zophobas morio</name>
    <dbReference type="NCBI Taxonomy" id="2755281"/>
    <lineage>
        <taxon>Eukaryota</taxon>
        <taxon>Metazoa</taxon>
        <taxon>Ecdysozoa</taxon>
        <taxon>Arthropoda</taxon>
        <taxon>Hexapoda</taxon>
        <taxon>Insecta</taxon>
        <taxon>Pterygota</taxon>
        <taxon>Neoptera</taxon>
        <taxon>Endopterygota</taxon>
        <taxon>Coleoptera</taxon>
        <taxon>Polyphaga</taxon>
        <taxon>Cucujiformia</taxon>
        <taxon>Tenebrionidae</taxon>
        <taxon>Zophobas</taxon>
    </lineage>
</organism>
<evidence type="ECO:0000313" key="2">
    <source>
        <dbReference type="EMBL" id="KAJ3665944.1"/>
    </source>
</evidence>
<proteinExistence type="predicted"/>
<dbReference type="EMBL" id="JALNTZ010000001">
    <property type="protein sequence ID" value="KAJ3665944.1"/>
    <property type="molecule type" value="Genomic_DNA"/>
</dbReference>
<feature type="compositionally biased region" description="Basic and acidic residues" evidence="1">
    <location>
        <begin position="22"/>
        <end position="37"/>
    </location>
</feature>
<dbReference type="AlphaFoldDB" id="A0AA38J3I7"/>